<dbReference type="InterPro" id="IPR039551">
    <property type="entry name" value="Cho/carn_acyl_trans"/>
</dbReference>
<dbReference type="HOGENOM" id="CLU_013513_4_2_1"/>
<protein>
    <recommendedName>
        <fullName evidence="5">Choline/carnitine acyltransferase domain-containing protein</fullName>
    </recommendedName>
</protein>
<dbReference type="EMBL" id="CAEY01002016">
    <property type="status" value="NOT_ANNOTATED_CDS"/>
    <property type="molecule type" value="Genomic_DNA"/>
</dbReference>
<evidence type="ECO:0000256" key="2">
    <source>
        <dbReference type="ARBA" id="ARBA00022679"/>
    </source>
</evidence>
<dbReference type="InterPro" id="IPR042231">
    <property type="entry name" value="Cho/carn_acyl_trans_2"/>
</dbReference>
<dbReference type="STRING" id="32264.T1KDF2"/>
<comment type="similarity">
    <text evidence="1">Belongs to the carnitine/choline acetyltransferase family.</text>
</comment>
<evidence type="ECO:0000313" key="6">
    <source>
        <dbReference type="EnsemblMetazoa" id="tetur09g02720.1"/>
    </source>
</evidence>
<keyword evidence="2" id="KW-0808">Transferase</keyword>
<accession>T1KDF2</accession>
<sequence>MLIVFVIRSGRDLTIPFTTCRRFFSDDYNYLEKSSLATNFFEKSLPSLPIPKLEETCQRYLEALEPLIEEKDKYESTVKLVNTFKTGIGQTLHKELVHNDKLNRHTSYISEPWFDMYLSARTPLPINYNPFMAWKPDPTDEQNDPLIRASNMIISALRFRRSLTENVLAPEIYHMNPKKSDTDWYRKVMKMSPSRYSWYASLLFKAFPLDMSQYQSLFASTRIPCKTKDRLQKYPDSKHIVLLKKGCYYTFQVLDDSGNLKSPEEIYSAINYVWNVPDDYDKHSIGILTTLERDRWAGCREMINKNPVDAENLNLIDSALFVVCLDDDINTMNDKDPLIEASHNFLHGNARSSVERRPINRWFDKSFSLIFTQDKQCSINFEHSWGDGVAVLRLFNDVYTDSSKNKFVNPSTKLQPNVQSQVKKLNFVLDNHIKSEIDAARDTYNSITSNLDLNYCIYSRMSRNYFKKNKLSPDSMFQLAFQMAYYKISDGKTPTTYEAASTAGFKHGRTETVRSATNQTKKACKLIHSSTTKHSNDELIQALTDCSKKHSELNKNAAMGKGFDRHLFALKYLANKNKISTPEIFTDQNYIHANHFTLSTSSLYGEYFVGGGFGPVVDDGYGLGYGYTNQNLGVFCSSYKAHSKGAQLVEAIVASLDQIGDILEK</sequence>
<keyword evidence="3" id="KW-0012">Acyltransferase</keyword>
<dbReference type="Gene3D" id="3.30.559.70">
    <property type="entry name" value="Choline/Carnitine o-acyltransferase, domain 2"/>
    <property type="match status" value="1"/>
</dbReference>
<organism evidence="6 7">
    <name type="scientific">Tetranychus urticae</name>
    <name type="common">Two-spotted spider mite</name>
    <dbReference type="NCBI Taxonomy" id="32264"/>
    <lineage>
        <taxon>Eukaryota</taxon>
        <taxon>Metazoa</taxon>
        <taxon>Ecdysozoa</taxon>
        <taxon>Arthropoda</taxon>
        <taxon>Chelicerata</taxon>
        <taxon>Arachnida</taxon>
        <taxon>Acari</taxon>
        <taxon>Acariformes</taxon>
        <taxon>Trombidiformes</taxon>
        <taxon>Prostigmata</taxon>
        <taxon>Eleutherengona</taxon>
        <taxon>Raphignathae</taxon>
        <taxon>Tetranychoidea</taxon>
        <taxon>Tetranychidae</taxon>
        <taxon>Tetranychus</taxon>
    </lineage>
</organism>
<dbReference type="InterPro" id="IPR023213">
    <property type="entry name" value="CAT-like_dom_sf"/>
</dbReference>
<keyword evidence="7" id="KW-1185">Reference proteome</keyword>
<evidence type="ECO:0000256" key="1">
    <source>
        <dbReference type="ARBA" id="ARBA00005232"/>
    </source>
</evidence>
<feature type="domain" description="Choline/carnitine acyltransferase" evidence="5">
    <location>
        <begin position="48"/>
        <end position="651"/>
    </location>
</feature>
<dbReference type="EnsemblMetazoa" id="tetur09g02720.1">
    <property type="protein sequence ID" value="tetur09g02720.1"/>
    <property type="gene ID" value="tetur09g02720"/>
</dbReference>
<dbReference type="Proteomes" id="UP000015104">
    <property type="component" value="Unassembled WGS sequence"/>
</dbReference>
<dbReference type="GO" id="GO:0004095">
    <property type="term" value="F:carnitine O-palmitoyltransferase activity"/>
    <property type="evidence" value="ECO:0007669"/>
    <property type="project" value="TreeGrafter"/>
</dbReference>
<reference evidence="7" key="1">
    <citation type="submission" date="2011-08" db="EMBL/GenBank/DDBJ databases">
        <authorList>
            <person name="Rombauts S."/>
        </authorList>
    </citation>
    <scope>NUCLEOTIDE SEQUENCE</scope>
    <source>
        <strain evidence="7">London</strain>
    </source>
</reference>
<dbReference type="Pfam" id="PF00755">
    <property type="entry name" value="Carn_acyltransf"/>
    <property type="match status" value="1"/>
</dbReference>
<name>T1KDF2_TETUR</name>
<dbReference type="PANTHER" id="PTHR22589:SF16">
    <property type="entry name" value="CARNITINE O-PALMITOYLTRANSFERASE 2, MITOCHONDRIAL"/>
    <property type="match status" value="1"/>
</dbReference>
<evidence type="ECO:0000313" key="7">
    <source>
        <dbReference type="Proteomes" id="UP000015104"/>
    </source>
</evidence>
<feature type="active site" description="Proton acceptor" evidence="4">
    <location>
        <position position="383"/>
    </location>
</feature>
<proteinExistence type="inferred from homology"/>
<evidence type="ECO:0000256" key="4">
    <source>
        <dbReference type="PIRSR" id="PIRSR600542-1"/>
    </source>
</evidence>
<dbReference type="InterPro" id="IPR000542">
    <property type="entry name" value="Carn_acyl_trans"/>
</dbReference>
<dbReference type="eggNOG" id="KOG3719">
    <property type="taxonomic scope" value="Eukaryota"/>
</dbReference>
<reference evidence="6" key="2">
    <citation type="submission" date="2015-06" db="UniProtKB">
        <authorList>
            <consortium name="EnsemblMetazoa"/>
        </authorList>
    </citation>
    <scope>IDENTIFICATION</scope>
</reference>
<evidence type="ECO:0000259" key="5">
    <source>
        <dbReference type="Pfam" id="PF00755"/>
    </source>
</evidence>
<dbReference type="GO" id="GO:0005739">
    <property type="term" value="C:mitochondrion"/>
    <property type="evidence" value="ECO:0007669"/>
    <property type="project" value="TreeGrafter"/>
</dbReference>
<dbReference type="AlphaFoldDB" id="T1KDF2"/>
<dbReference type="Gene3D" id="3.30.559.10">
    <property type="entry name" value="Chloramphenicol acetyltransferase-like domain"/>
    <property type="match status" value="1"/>
</dbReference>
<dbReference type="SUPFAM" id="SSF52777">
    <property type="entry name" value="CoA-dependent acyltransferases"/>
    <property type="match status" value="2"/>
</dbReference>
<dbReference type="GO" id="GO:0006635">
    <property type="term" value="P:fatty acid beta-oxidation"/>
    <property type="evidence" value="ECO:0007669"/>
    <property type="project" value="TreeGrafter"/>
</dbReference>
<evidence type="ECO:0000256" key="3">
    <source>
        <dbReference type="ARBA" id="ARBA00023315"/>
    </source>
</evidence>
<dbReference type="PANTHER" id="PTHR22589">
    <property type="entry name" value="CARNITINE O-ACYLTRANSFERASE"/>
    <property type="match status" value="1"/>
</dbReference>